<proteinExistence type="predicted"/>
<dbReference type="PATRIC" id="fig|1122247.3.peg.554"/>
<name>K5BCS7_MYCHD</name>
<reference evidence="1 2" key="1">
    <citation type="journal article" date="2012" name="J. Bacteriol.">
        <title>Genome sequence of Mycobacterium hassiacum DSM 44199, a rare source of heat-stable mycobacterial proteins.</title>
        <authorList>
            <person name="Tiago I."/>
            <person name="Maranha A."/>
            <person name="Mendes V."/>
            <person name="Alarico S."/>
            <person name="Moynihan P.J."/>
            <person name="Clarke A.J."/>
            <person name="Macedo-Ribeiro S."/>
            <person name="Pereira P.J."/>
            <person name="Empadinhas N."/>
        </authorList>
    </citation>
    <scope>NUCLEOTIDE SEQUENCE [LARGE SCALE GENOMIC DNA]</scope>
    <source>
        <strain evidence="2">DSM 44199 / CIP 105218 / JCM 12690 / 3849</strain>
    </source>
</reference>
<dbReference type="PANTHER" id="PTHR34472">
    <property type="entry name" value="SULFUR CARRIER PROTEIN THIS"/>
    <property type="match status" value="1"/>
</dbReference>
<dbReference type="eggNOG" id="COG2104">
    <property type="taxonomic scope" value="Bacteria"/>
</dbReference>
<dbReference type="NCBIfam" id="TIGR01683">
    <property type="entry name" value="thiS"/>
    <property type="match status" value="1"/>
</dbReference>
<dbReference type="Gene3D" id="3.10.20.30">
    <property type="match status" value="1"/>
</dbReference>
<dbReference type="InterPro" id="IPR003749">
    <property type="entry name" value="ThiS/MoaD-like"/>
</dbReference>
<accession>K5BCS7</accession>
<dbReference type="SUPFAM" id="SSF54285">
    <property type="entry name" value="MoaD/ThiS"/>
    <property type="match status" value="1"/>
</dbReference>
<dbReference type="InterPro" id="IPR010035">
    <property type="entry name" value="Thi_S"/>
</dbReference>
<organism evidence="1 2">
    <name type="scientific">Mycolicibacterium hassiacum (strain DSM 44199 / CIP 105218 / JCM 12690 / 3849)</name>
    <name type="common">Mycobacterium hassiacum</name>
    <dbReference type="NCBI Taxonomy" id="1122247"/>
    <lineage>
        <taxon>Bacteria</taxon>
        <taxon>Bacillati</taxon>
        <taxon>Actinomycetota</taxon>
        <taxon>Actinomycetes</taxon>
        <taxon>Mycobacteriales</taxon>
        <taxon>Mycobacteriaceae</taxon>
        <taxon>Mycolicibacterium</taxon>
    </lineage>
</organism>
<dbReference type="AlphaFoldDB" id="K5BCS7"/>
<dbReference type="EMBL" id="AMRA01000015">
    <property type="protein sequence ID" value="EKF25465.1"/>
    <property type="molecule type" value="Genomic_DNA"/>
</dbReference>
<dbReference type="CDD" id="cd00565">
    <property type="entry name" value="Ubl_ThiS"/>
    <property type="match status" value="1"/>
</dbReference>
<gene>
    <name evidence="1" type="primary">thiS</name>
    <name evidence="1" type="ORF">C731_0578</name>
</gene>
<dbReference type="STRING" id="1122247.GCA_000379865_02022"/>
<keyword evidence="2" id="KW-1185">Reference proteome</keyword>
<comment type="caution">
    <text evidence="1">The sequence shown here is derived from an EMBL/GenBank/DDBJ whole genome shotgun (WGS) entry which is preliminary data.</text>
</comment>
<dbReference type="Pfam" id="PF02597">
    <property type="entry name" value="ThiS"/>
    <property type="match status" value="1"/>
</dbReference>
<protein>
    <submittedName>
        <fullName evidence="1">Thiamine biosynthesis protein ThiS</fullName>
    </submittedName>
</protein>
<evidence type="ECO:0000313" key="1">
    <source>
        <dbReference type="EMBL" id="EKF25465.1"/>
    </source>
</evidence>
<dbReference type="Proteomes" id="UP000006265">
    <property type="component" value="Unassembled WGS sequence"/>
</dbReference>
<dbReference type="InterPro" id="IPR012675">
    <property type="entry name" value="Beta-grasp_dom_sf"/>
</dbReference>
<evidence type="ECO:0000313" key="2">
    <source>
        <dbReference type="Proteomes" id="UP000006265"/>
    </source>
</evidence>
<dbReference type="InterPro" id="IPR016155">
    <property type="entry name" value="Mopterin_synth/thiamin_S_b"/>
</dbReference>
<dbReference type="PANTHER" id="PTHR34472:SF1">
    <property type="entry name" value="SULFUR CARRIER PROTEIN THIS"/>
    <property type="match status" value="1"/>
</dbReference>
<sequence length="62" mass="6637">MVNDEPVEVDEQTTVAALLDRLGFPDKGIAVALNWSVLPRSEWDTTLADGARIEVVTAVQGG</sequence>